<evidence type="ECO:0000256" key="1">
    <source>
        <dbReference type="ARBA" id="ARBA00022737"/>
    </source>
</evidence>
<dbReference type="InterPro" id="IPR018247">
    <property type="entry name" value="EF_Hand_1_Ca_BS"/>
</dbReference>
<keyword evidence="1" id="KW-0677">Repeat</keyword>
<feature type="domain" description="EF-hand" evidence="3">
    <location>
        <begin position="127"/>
        <end position="162"/>
    </location>
</feature>
<evidence type="ECO:0000259" key="3">
    <source>
        <dbReference type="PROSITE" id="PS50222"/>
    </source>
</evidence>
<dbReference type="PROSITE" id="PS00018">
    <property type="entry name" value="EF_HAND_1"/>
    <property type="match status" value="1"/>
</dbReference>
<dbReference type="InterPro" id="IPR002048">
    <property type="entry name" value="EF_hand_dom"/>
</dbReference>
<gene>
    <name evidence="4" type="ORF">BASA50_000182</name>
</gene>
<feature type="domain" description="EF-hand" evidence="3">
    <location>
        <begin position="58"/>
        <end position="93"/>
    </location>
</feature>
<reference evidence="4 5" key="1">
    <citation type="submission" date="2021-02" db="EMBL/GenBank/DDBJ databases">
        <title>Variation within the Batrachochytrium salamandrivorans European outbreak.</title>
        <authorList>
            <person name="Kelly M."/>
            <person name="Pasmans F."/>
            <person name="Shea T.P."/>
            <person name="Munoz J.F."/>
            <person name="Carranza S."/>
            <person name="Cuomo C.A."/>
            <person name="Martel A."/>
        </authorList>
    </citation>
    <scope>NUCLEOTIDE SEQUENCE [LARGE SCALE GENOMIC DNA]</scope>
    <source>
        <strain evidence="4 5">AMFP18/2</strain>
    </source>
</reference>
<dbReference type="InterPro" id="IPR050403">
    <property type="entry name" value="Myosin_RLC"/>
</dbReference>
<keyword evidence="5" id="KW-1185">Reference proteome</keyword>
<sequence length="196" mass="22349">MNEKKRFVSLAAAHTRFQFLPRLAPTTHQLIPAMSQRKQKKKRAVRQNSNVFAMFDQKQIGEFKEAFSLIDHDNDGFLDKEDIKDMLASLGQNPTDEYIDDMISEAPGSINFTMFLTLMGEKMSGTDPEHEILQAFECFDEGNTGFINADILRDAMTSMGDRFTDDEVDIMLKGAPVDKNDGFNYREFVHVLKHGE</sequence>
<keyword evidence="2" id="KW-0106">Calcium</keyword>
<organism evidence="4 5">
    <name type="scientific">Batrachochytrium salamandrivorans</name>
    <dbReference type="NCBI Taxonomy" id="1357716"/>
    <lineage>
        <taxon>Eukaryota</taxon>
        <taxon>Fungi</taxon>
        <taxon>Fungi incertae sedis</taxon>
        <taxon>Chytridiomycota</taxon>
        <taxon>Chytridiomycota incertae sedis</taxon>
        <taxon>Chytridiomycetes</taxon>
        <taxon>Rhizophydiales</taxon>
        <taxon>Rhizophydiales incertae sedis</taxon>
        <taxon>Batrachochytrium</taxon>
    </lineage>
</organism>
<dbReference type="Gene3D" id="1.10.238.10">
    <property type="entry name" value="EF-hand"/>
    <property type="match status" value="2"/>
</dbReference>
<evidence type="ECO:0000313" key="5">
    <source>
        <dbReference type="Proteomes" id="UP001648503"/>
    </source>
</evidence>
<dbReference type="PROSITE" id="PS50222">
    <property type="entry name" value="EF_HAND_2"/>
    <property type="match status" value="2"/>
</dbReference>
<dbReference type="Proteomes" id="UP001648503">
    <property type="component" value="Unassembled WGS sequence"/>
</dbReference>
<evidence type="ECO:0000313" key="4">
    <source>
        <dbReference type="EMBL" id="KAH6586818.1"/>
    </source>
</evidence>
<evidence type="ECO:0000256" key="2">
    <source>
        <dbReference type="ARBA" id="ARBA00022837"/>
    </source>
</evidence>
<proteinExistence type="predicted"/>
<dbReference type="InterPro" id="IPR011992">
    <property type="entry name" value="EF-hand-dom_pair"/>
</dbReference>
<dbReference type="PANTHER" id="PTHR23049">
    <property type="entry name" value="MYOSIN REGULATORY LIGHT CHAIN 2"/>
    <property type="match status" value="1"/>
</dbReference>
<dbReference type="EMBL" id="JAFCIX010000570">
    <property type="protein sequence ID" value="KAH6586818.1"/>
    <property type="molecule type" value="Genomic_DNA"/>
</dbReference>
<dbReference type="SMART" id="SM00054">
    <property type="entry name" value="EFh"/>
    <property type="match status" value="2"/>
</dbReference>
<dbReference type="SUPFAM" id="SSF47473">
    <property type="entry name" value="EF-hand"/>
    <property type="match status" value="1"/>
</dbReference>
<comment type="caution">
    <text evidence="4">The sequence shown here is derived from an EMBL/GenBank/DDBJ whole genome shotgun (WGS) entry which is preliminary data.</text>
</comment>
<accession>A0ABQ8EUL0</accession>
<protein>
    <recommendedName>
        <fullName evidence="3">EF-hand domain-containing protein</fullName>
    </recommendedName>
</protein>
<dbReference type="Pfam" id="PF13499">
    <property type="entry name" value="EF-hand_7"/>
    <property type="match status" value="1"/>
</dbReference>
<name>A0ABQ8EUL0_9FUNG</name>
<dbReference type="CDD" id="cd00051">
    <property type="entry name" value="EFh"/>
    <property type="match status" value="1"/>
</dbReference>